<proteinExistence type="predicted"/>
<dbReference type="EMBL" id="SGXD01000001">
    <property type="protein sequence ID" value="RZS90922.1"/>
    <property type="molecule type" value="Genomic_DNA"/>
</dbReference>
<comment type="caution">
    <text evidence="1">The sequence shown here is derived from an EMBL/GenBank/DDBJ whole genome shotgun (WGS) entry which is preliminary data.</text>
</comment>
<keyword evidence="2" id="KW-1185">Reference proteome</keyword>
<dbReference type="AlphaFoldDB" id="A0A4Q7NWZ3"/>
<gene>
    <name evidence="1" type="ORF">EV189_0152</name>
</gene>
<evidence type="ECO:0000313" key="1">
    <source>
        <dbReference type="EMBL" id="RZS90922.1"/>
    </source>
</evidence>
<organism evidence="1 2">
    <name type="scientific">Motilibacter rhizosphaerae</name>
    <dbReference type="NCBI Taxonomy" id="598652"/>
    <lineage>
        <taxon>Bacteria</taxon>
        <taxon>Bacillati</taxon>
        <taxon>Actinomycetota</taxon>
        <taxon>Actinomycetes</taxon>
        <taxon>Motilibacterales</taxon>
        <taxon>Motilibacteraceae</taxon>
        <taxon>Motilibacter</taxon>
    </lineage>
</organism>
<accession>A0A4Q7NWZ3</accession>
<evidence type="ECO:0000313" key="2">
    <source>
        <dbReference type="Proteomes" id="UP000293638"/>
    </source>
</evidence>
<dbReference type="Proteomes" id="UP000293638">
    <property type="component" value="Unassembled WGS sequence"/>
</dbReference>
<name>A0A4Q7NWZ3_9ACTN</name>
<sequence length="40" mass="4595">MLVMLALIVLVALLAARFGADSREPRQWRDGTDWSARPRR</sequence>
<protein>
    <submittedName>
        <fullName evidence="1">Uncharacterized protein</fullName>
    </submittedName>
</protein>
<reference evidence="1 2" key="1">
    <citation type="submission" date="2019-02" db="EMBL/GenBank/DDBJ databases">
        <title>Genomic Encyclopedia of Type Strains, Phase IV (KMG-IV): sequencing the most valuable type-strain genomes for metagenomic binning, comparative biology and taxonomic classification.</title>
        <authorList>
            <person name="Goeker M."/>
        </authorList>
    </citation>
    <scope>NUCLEOTIDE SEQUENCE [LARGE SCALE GENOMIC DNA]</scope>
    <source>
        <strain evidence="1 2">DSM 45622</strain>
    </source>
</reference>
<dbReference type="RefSeq" id="WP_269204155.1">
    <property type="nucleotide sequence ID" value="NZ_SGXD01000001.1"/>
</dbReference>